<sequence>MELVLVLEELPQALSVVVPAFLPSVRSFKRQVTVEVAIQSVQELHSTVSGVLGNYGSCSSCGGASAASSYSSHYQSIIVKTFTSWQSIMSVGHSLYDNVWEPQFAPLFRQFNPFLTAVQQNSGFFGINLGNILGGLHLNLNLFSSCGLNIGGLLGGVLSTVGGLLGGLKDHEEA</sequence>
<keyword evidence="2" id="KW-1185">Reference proteome</keyword>
<reference evidence="1" key="1">
    <citation type="submission" date="2022-06" db="EMBL/GenBank/DDBJ databases">
        <authorList>
            <consortium name="SYNGENTA / RWTH Aachen University"/>
        </authorList>
    </citation>
    <scope>NUCLEOTIDE SEQUENCE</scope>
</reference>
<dbReference type="Proteomes" id="UP001153365">
    <property type="component" value="Unassembled WGS sequence"/>
</dbReference>
<name>A0AAV0ALV5_PHAPC</name>
<comment type="caution">
    <text evidence="1">The sequence shown here is derived from an EMBL/GenBank/DDBJ whole genome shotgun (WGS) entry which is preliminary data.</text>
</comment>
<evidence type="ECO:0000313" key="1">
    <source>
        <dbReference type="EMBL" id="CAH7668998.1"/>
    </source>
</evidence>
<gene>
    <name evidence="1" type="ORF">PPACK8108_LOCUS3556</name>
</gene>
<dbReference type="EMBL" id="CALTRL010000634">
    <property type="protein sequence ID" value="CAH7668998.1"/>
    <property type="molecule type" value="Genomic_DNA"/>
</dbReference>
<accession>A0AAV0ALV5</accession>
<protein>
    <submittedName>
        <fullName evidence="1">Expressed protein</fullName>
    </submittedName>
</protein>
<dbReference type="AlphaFoldDB" id="A0AAV0ALV5"/>
<organism evidence="1 2">
    <name type="scientific">Phakopsora pachyrhizi</name>
    <name type="common">Asian soybean rust disease fungus</name>
    <dbReference type="NCBI Taxonomy" id="170000"/>
    <lineage>
        <taxon>Eukaryota</taxon>
        <taxon>Fungi</taxon>
        <taxon>Dikarya</taxon>
        <taxon>Basidiomycota</taxon>
        <taxon>Pucciniomycotina</taxon>
        <taxon>Pucciniomycetes</taxon>
        <taxon>Pucciniales</taxon>
        <taxon>Phakopsoraceae</taxon>
        <taxon>Phakopsora</taxon>
    </lineage>
</organism>
<evidence type="ECO:0000313" key="2">
    <source>
        <dbReference type="Proteomes" id="UP001153365"/>
    </source>
</evidence>
<proteinExistence type="predicted"/>